<evidence type="ECO:0000313" key="7">
    <source>
        <dbReference type="EMBL" id="OAA86806.1"/>
    </source>
</evidence>
<evidence type="ECO:0000256" key="4">
    <source>
        <dbReference type="SAM" id="Phobius"/>
    </source>
</evidence>
<dbReference type="PATRIC" id="fig|1538.10.peg.1800"/>
<keyword evidence="4" id="KW-0472">Membrane</keyword>
<evidence type="ECO:0000256" key="1">
    <source>
        <dbReference type="ARBA" id="ARBA00023224"/>
    </source>
</evidence>
<evidence type="ECO:0000313" key="8">
    <source>
        <dbReference type="Proteomes" id="UP000077407"/>
    </source>
</evidence>
<protein>
    <submittedName>
        <fullName evidence="7">Methyl-accepting chemotaxis protein 4</fullName>
    </submittedName>
</protein>
<feature type="transmembrane region" description="Helical" evidence="4">
    <location>
        <begin position="14"/>
        <end position="36"/>
    </location>
</feature>
<keyword evidence="1 3" id="KW-0807">Transducer</keyword>
<comment type="similarity">
    <text evidence="2">Belongs to the methyl-accepting chemotaxis (MCP) protein family.</text>
</comment>
<name>A0A162L0I0_9CLOT</name>
<dbReference type="PRINTS" id="PR00260">
    <property type="entry name" value="CHEMTRNSDUCR"/>
</dbReference>
<evidence type="ECO:0000259" key="6">
    <source>
        <dbReference type="PROSITE" id="PS50885"/>
    </source>
</evidence>
<dbReference type="PROSITE" id="PS50111">
    <property type="entry name" value="CHEMOTAXIS_TRANSDUC_2"/>
    <property type="match status" value="1"/>
</dbReference>
<evidence type="ECO:0000256" key="3">
    <source>
        <dbReference type="PROSITE-ProRule" id="PRU00284"/>
    </source>
</evidence>
<feature type="domain" description="Methyl-accepting transducer" evidence="5">
    <location>
        <begin position="283"/>
        <end position="534"/>
    </location>
</feature>
<dbReference type="EMBL" id="LITT01000023">
    <property type="protein sequence ID" value="OAA86806.1"/>
    <property type="molecule type" value="Genomic_DNA"/>
</dbReference>
<organism evidence="7 8">
    <name type="scientific">Clostridium ljungdahlii</name>
    <dbReference type="NCBI Taxonomy" id="1538"/>
    <lineage>
        <taxon>Bacteria</taxon>
        <taxon>Bacillati</taxon>
        <taxon>Bacillota</taxon>
        <taxon>Clostridia</taxon>
        <taxon>Eubacteriales</taxon>
        <taxon>Clostridiaceae</taxon>
        <taxon>Clostridium</taxon>
    </lineage>
</organism>
<dbReference type="InterPro" id="IPR004090">
    <property type="entry name" value="Chemotax_Me-accpt_rcpt"/>
</dbReference>
<evidence type="ECO:0000256" key="2">
    <source>
        <dbReference type="ARBA" id="ARBA00029447"/>
    </source>
</evidence>
<dbReference type="OrthoDB" id="1887545at2"/>
<dbReference type="GO" id="GO:0007165">
    <property type="term" value="P:signal transduction"/>
    <property type="evidence" value="ECO:0007669"/>
    <property type="project" value="UniProtKB-KW"/>
</dbReference>
<dbReference type="PANTHER" id="PTHR32089">
    <property type="entry name" value="METHYL-ACCEPTING CHEMOTAXIS PROTEIN MCPB"/>
    <property type="match status" value="1"/>
</dbReference>
<dbReference type="GO" id="GO:0006935">
    <property type="term" value="P:chemotaxis"/>
    <property type="evidence" value="ECO:0007669"/>
    <property type="project" value="InterPro"/>
</dbReference>
<dbReference type="Pfam" id="PF12729">
    <property type="entry name" value="4HB_MCP_1"/>
    <property type="match status" value="1"/>
</dbReference>
<dbReference type="PROSITE" id="PS50885">
    <property type="entry name" value="HAMP"/>
    <property type="match status" value="1"/>
</dbReference>
<dbReference type="AlphaFoldDB" id="A0A162L0I0"/>
<dbReference type="SMART" id="SM00283">
    <property type="entry name" value="MA"/>
    <property type="match status" value="1"/>
</dbReference>
<feature type="domain" description="HAMP" evidence="6">
    <location>
        <begin position="212"/>
        <end position="264"/>
    </location>
</feature>
<dbReference type="InterPro" id="IPR024478">
    <property type="entry name" value="HlyB_4HB_MCP"/>
</dbReference>
<sequence length="570" mass="62724">MRWFNDLKIKQKQIIGFFMVTLFVVIVGTVGLVNMYNINKGSNQMYSVDLENVKNLDKFDADIMHQRLELINLVESKDKDKVQDTVKNIAPYQNKDNSILNDYKNSDLTLQEKNLVFKLESQLIDWRNICNKIIELMGQGKYDDAMNANKEAATYRDKLTSTIEQLTQSAVQKANDKNSSNMSIYNESLYMIMIITLIGIVVAFFLGNKIASSISKEANNILKFTDAISQGDLSKSIQLLSKDEMGIIASELGKANKNIRNLILEIMQSTESISASSEELSATTEEISSMMSSVNESTSQIAGGSEDLSRITEEISVSCEKMEQNTNKLTQKASEATKSSTEIKKRAVDIKEKAAQSIEEGNDIYNKRREDIINAIEKGKVVSEVKIMAASIGDIAEQTNLLALNAAIEAASAGEHGKGFAVVADEVRKLAEESSQAVENINRMVLAVEDAFNNLSDSGKEILNYMSNSVKPNYQILMDTGLQYEKDAEFMNKISEEIAVASKQMSEMVSEVNGGIQSAAATAQESAAGSEEISSSVNEVTKAISDISGSSQSQAELAEKLTDIVSQFKI</sequence>
<comment type="caution">
    <text evidence="7">The sequence shown here is derived from an EMBL/GenBank/DDBJ whole genome shotgun (WGS) entry which is preliminary data.</text>
</comment>
<dbReference type="PANTHER" id="PTHR32089:SF112">
    <property type="entry name" value="LYSOZYME-LIKE PROTEIN-RELATED"/>
    <property type="match status" value="1"/>
</dbReference>
<keyword evidence="4" id="KW-0812">Transmembrane</keyword>
<dbReference type="InterPro" id="IPR003660">
    <property type="entry name" value="HAMP_dom"/>
</dbReference>
<reference evidence="7 8" key="1">
    <citation type="journal article" date="2015" name="Biotechnol. Bioeng.">
        <title>Genome sequence and phenotypic characterization of Caulobacter segnis.</title>
        <authorList>
            <person name="Patel S."/>
            <person name="Fletcher B."/>
            <person name="Scott D.C."/>
            <person name="Ely B."/>
        </authorList>
    </citation>
    <scope>NUCLEOTIDE SEQUENCE [LARGE SCALE GENOMIC DNA]</scope>
    <source>
        <strain evidence="7 8">ERI-2</strain>
    </source>
</reference>
<dbReference type="GO" id="GO:0016020">
    <property type="term" value="C:membrane"/>
    <property type="evidence" value="ECO:0007669"/>
    <property type="project" value="InterPro"/>
</dbReference>
<evidence type="ECO:0000259" key="5">
    <source>
        <dbReference type="PROSITE" id="PS50111"/>
    </source>
</evidence>
<accession>A0A162L0I0</accession>
<dbReference type="GO" id="GO:0004888">
    <property type="term" value="F:transmembrane signaling receptor activity"/>
    <property type="evidence" value="ECO:0007669"/>
    <property type="project" value="InterPro"/>
</dbReference>
<keyword evidence="4" id="KW-1133">Transmembrane helix</keyword>
<dbReference type="Proteomes" id="UP000077407">
    <property type="component" value="Unassembled WGS sequence"/>
</dbReference>
<dbReference type="InterPro" id="IPR004089">
    <property type="entry name" value="MCPsignal_dom"/>
</dbReference>
<gene>
    <name evidence="7" type="primary">mcp4_5</name>
    <name evidence="7" type="ORF">WY13_02200</name>
</gene>
<dbReference type="RefSeq" id="WP_063555638.1">
    <property type="nucleotide sequence ID" value="NZ_LITT01000023.1"/>
</dbReference>
<dbReference type="Pfam" id="PF00015">
    <property type="entry name" value="MCPsignal"/>
    <property type="match status" value="1"/>
</dbReference>
<dbReference type="SUPFAM" id="SSF58104">
    <property type="entry name" value="Methyl-accepting chemotaxis protein (MCP) signaling domain"/>
    <property type="match status" value="1"/>
</dbReference>
<feature type="transmembrane region" description="Helical" evidence="4">
    <location>
        <begin position="189"/>
        <end position="207"/>
    </location>
</feature>
<dbReference type="Gene3D" id="6.10.340.10">
    <property type="match status" value="1"/>
</dbReference>
<proteinExistence type="inferred from homology"/>
<dbReference type="Gene3D" id="1.10.287.950">
    <property type="entry name" value="Methyl-accepting chemotaxis protein"/>
    <property type="match status" value="1"/>
</dbReference>